<sequence>MPSFMNTLGAVSRLGQWRFRHVFRSADERGRLDVTDAGLVDFSTCSEVLLTVTPRAPHRGCWSGHAPHRGCWSGHAPEPVMTASLAAGSLVVSNPGLVEAVFPVGSLLDVPPGLYDVRVLVTIGPETEEIFCEPVEFA</sequence>
<evidence type="ECO:0000313" key="1">
    <source>
        <dbReference type="EMBL" id="MEN3229178.1"/>
    </source>
</evidence>
<name>A0ABU9ZCN4_9HYPH</name>
<keyword evidence="2" id="KW-1185">Reference proteome</keyword>
<protein>
    <submittedName>
        <fullName evidence="1">Uncharacterized protein</fullName>
    </submittedName>
</protein>
<evidence type="ECO:0000313" key="2">
    <source>
        <dbReference type="Proteomes" id="UP001404845"/>
    </source>
</evidence>
<dbReference type="Proteomes" id="UP001404845">
    <property type="component" value="Unassembled WGS sequence"/>
</dbReference>
<dbReference type="RefSeq" id="WP_345971168.1">
    <property type="nucleotide sequence ID" value="NZ_JAQYXL010000001.1"/>
</dbReference>
<organism evidence="1 2">
    <name type="scientific">Methylorubrum rhodesianum</name>
    <dbReference type="NCBI Taxonomy" id="29427"/>
    <lineage>
        <taxon>Bacteria</taxon>
        <taxon>Pseudomonadati</taxon>
        <taxon>Pseudomonadota</taxon>
        <taxon>Alphaproteobacteria</taxon>
        <taxon>Hyphomicrobiales</taxon>
        <taxon>Methylobacteriaceae</taxon>
        <taxon>Methylorubrum</taxon>
    </lineage>
</organism>
<reference evidence="1 2" key="1">
    <citation type="journal article" date="2023" name="PLoS ONE">
        <title>Complete genome assembly of Hawai'i environmental nontuberculous mycobacteria reveals unexpected co-isolation with methylobacteria.</title>
        <authorList>
            <person name="Hendrix J."/>
            <person name="Epperson L.E."/>
            <person name="Tong E.I."/>
            <person name="Chan Y.L."/>
            <person name="Hasan N.A."/>
            <person name="Dawrs S.N."/>
            <person name="Norton G.J."/>
            <person name="Virdi R."/>
            <person name="Crooks J.L."/>
            <person name="Chan E.D."/>
            <person name="Honda J.R."/>
            <person name="Strong M."/>
        </authorList>
    </citation>
    <scope>NUCLEOTIDE SEQUENCE [LARGE SCALE GENOMIC DNA]</scope>
    <source>
        <strain evidence="1 2">NJH_HI01</strain>
    </source>
</reference>
<gene>
    <name evidence="1" type="ORF">PUR21_16295</name>
</gene>
<proteinExistence type="predicted"/>
<accession>A0ABU9ZCN4</accession>
<comment type="caution">
    <text evidence="1">The sequence shown here is derived from an EMBL/GenBank/DDBJ whole genome shotgun (WGS) entry which is preliminary data.</text>
</comment>
<dbReference type="EMBL" id="JAQYXL010000001">
    <property type="protein sequence ID" value="MEN3229178.1"/>
    <property type="molecule type" value="Genomic_DNA"/>
</dbReference>